<reference evidence="2 3" key="1">
    <citation type="submission" date="2019-06" db="EMBL/GenBank/DDBJ databases">
        <title>Lysobacter alkalisoli sp. nov. isolated from saline soil.</title>
        <authorList>
            <person name="Sun J.-Q."/>
            <person name="Xu L."/>
        </authorList>
    </citation>
    <scope>NUCLEOTIDE SEQUENCE [LARGE SCALE GENOMIC DNA]</scope>
    <source>
        <strain evidence="2 3">JCM 31130</strain>
    </source>
</reference>
<accession>A0A507ZXV0</accession>
<dbReference type="AlphaFoldDB" id="A0A507ZXV0"/>
<organism evidence="2 3">
    <name type="scientific">Marilutibacter aestuarii</name>
    <dbReference type="NCBI Taxonomy" id="1706195"/>
    <lineage>
        <taxon>Bacteria</taxon>
        <taxon>Pseudomonadati</taxon>
        <taxon>Pseudomonadota</taxon>
        <taxon>Gammaproteobacteria</taxon>
        <taxon>Lysobacterales</taxon>
        <taxon>Lysobacteraceae</taxon>
        <taxon>Marilutibacter</taxon>
    </lineage>
</organism>
<feature type="signal peptide" evidence="1">
    <location>
        <begin position="1"/>
        <end position="17"/>
    </location>
</feature>
<proteinExistence type="predicted"/>
<dbReference type="Proteomes" id="UP000318212">
    <property type="component" value="Unassembled WGS sequence"/>
</dbReference>
<evidence type="ECO:0000313" key="2">
    <source>
        <dbReference type="EMBL" id="TQD42329.1"/>
    </source>
</evidence>
<name>A0A507ZXV0_9GAMM</name>
<feature type="chain" id="PRO_5021400545" evidence="1">
    <location>
        <begin position="18"/>
        <end position="168"/>
    </location>
</feature>
<protein>
    <submittedName>
        <fullName evidence="2">Uncharacterized protein</fullName>
    </submittedName>
</protein>
<evidence type="ECO:0000256" key="1">
    <source>
        <dbReference type="SAM" id="SignalP"/>
    </source>
</evidence>
<sequence>MKWLALGACLAAGPLAAAPPTPVPAPPEAPEWFEHVETPTRLTVLVADCDTGPDDPTQVGAFKAWRLDDGTLRVEGWVEHSGSLRVDAHWARAWTVGPSLELAYRYQPEPHPGMPVMACPAFSRLRFDVPGTGTGTMPHDVSIHAGRFEYDQKASAEITERQEPGARP</sequence>
<comment type="caution">
    <text evidence="2">The sequence shown here is derived from an EMBL/GenBank/DDBJ whole genome shotgun (WGS) entry which is preliminary data.</text>
</comment>
<dbReference type="RefSeq" id="WP_141518966.1">
    <property type="nucleotide sequence ID" value="NZ_VICE01000108.1"/>
</dbReference>
<dbReference type="EMBL" id="VICE01000108">
    <property type="protein sequence ID" value="TQD42329.1"/>
    <property type="molecule type" value="Genomic_DNA"/>
</dbReference>
<evidence type="ECO:0000313" key="3">
    <source>
        <dbReference type="Proteomes" id="UP000318212"/>
    </source>
</evidence>
<gene>
    <name evidence="2" type="ORF">FKV25_11605</name>
</gene>
<keyword evidence="3" id="KW-1185">Reference proteome</keyword>
<keyword evidence="1" id="KW-0732">Signal</keyword>